<protein>
    <recommendedName>
        <fullName evidence="3">Anaphase-promoting complex subunit 4 WD40 domain-containing protein</fullName>
    </recommendedName>
</protein>
<evidence type="ECO:0008006" key="3">
    <source>
        <dbReference type="Google" id="ProtNLM"/>
    </source>
</evidence>
<dbReference type="GeneID" id="94828801"/>
<dbReference type="VEuPathDB" id="TrichDB:TRFO_08120"/>
<dbReference type="AlphaFoldDB" id="A0A1J4JM24"/>
<dbReference type="InterPro" id="IPR015943">
    <property type="entry name" value="WD40/YVTN_repeat-like_dom_sf"/>
</dbReference>
<evidence type="ECO:0000313" key="2">
    <source>
        <dbReference type="Proteomes" id="UP000179807"/>
    </source>
</evidence>
<gene>
    <name evidence="1" type="ORF">TRFO_08120</name>
</gene>
<dbReference type="SUPFAM" id="SSF50978">
    <property type="entry name" value="WD40 repeat-like"/>
    <property type="match status" value="1"/>
</dbReference>
<accession>A0A1J4JM24</accession>
<sequence length="652" mass="74745">MKRCFDSNTQIVVSILQSTNCLPTDFNFLCFCWIPPCGIFNNYTRIVACGTNEGSILILGEDKHDTGLKYLAVMPGHSTPITDIIISVDNFVFLSVSKDSTVCGWSCLDCSCIFKHKLQLNYGDYYFSLCKTMINYIWLYNYGESLYLIDLKNGEIIKHKHFPGIRSFSVISPNTGLTKEDIAVCIGILRITIYKITDDFEFIEVLSKDTDLMKHECTKVCDLGIIKIRNRHWKILEPTKDFKVLYKGTFSDLPADDYINTIEFDHNLTFFAAGSFQSRFFIVNLKKAFPNTPKTIENSTYHYLHACDPKFYSNNDRNSIKNESFLFPFFGRFAVNSQHEIIYSSNYNKSSTIIYLSENSIHTLNNNENPSKNKSKHRNQNKLKVCHSTDPQSSIVIYSKDKSIFVYSWAYQHISKTFCFDKKITAISERKINNNSLSQIIVGFQDGSIGFQLYDGDSPPVFKIALTSAIHSFIIPPISGSGQYLIVLGYDGSACVFLDDDILTSFSTPSKLNHPISKVCYTPKMLITFGFIDGSFLTYSFDKPYPLLLSLSPPEQSHLIWPPRDLPQVICPITTSIVQFQKSSIFYEIFNVPELYNKVRNMTVLSSEKPQNIRNAQKKIYSQYNKSCNFIFDLMEPSKETPKTIFCYYWFK</sequence>
<dbReference type="InterPro" id="IPR036322">
    <property type="entry name" value="WD40_repeat_dom_sf"/>
</dbReference>
<dbReference type="EMBL" id="MLAK01000971">
    <property type="protein sequence ID" value="OHT00123.1"/>
    <property type="molecule type" value="Genomic_DNA"/>
</dbReference>
<name>A0A1J4JM24_9EUKA</name>
<reference evidence="1" key="1">
    <citation type="submission" date="2016-10" db="EMBL/GenBank/DDBJ databases">
        <authorList>
            <person name="Benchimol M."/>
            <person name="Almeida L.G."/>
            <person name="Vasconcelos A.T."/>
            <person name="Perreira-Neves A."/>
            <person name="Rosa I.A."/>
            <person name="Tasca T."/>
            <person name="Bogo M.R."/>
            <person name="de Souza W."/>
        </authorList>
    </citation>
    <scope>NUCLEOTIDE SEQUENCE [LARGE SCALE GENOMIC DNA]</scope>
    <source>
        <strain evidence="1">K</strain>
    </source>
</reference>
<organism evidence="1 2">
    <name type="scientific">Tritrichomonas foetus</name>
    <dbReference type="NCBI Taxonomy" id="1144522"/>
    <lineage>
        <taxon>Eukaryota</taxon>
        <taxon>Metamonada</taxon>
        <taxon>Parabasalia</taxon>
        <taxon>Tritrichomonadida</taxon>
        <taxon>Tritrichomonadidae</taxon>
        <taxon>Tritrichomonas</taxon>
    </lineage>
</organism>
<comment type="caution">
    <text evidence="1">The sequence shown here is derived from an EMBL/GenBank/DDBJ whole genome shotgun (WGS) entry which is preliminary data.</text>
</comment>
<dbReference type="RefSeq" id="XP_068353259.1">
    <property type="nucleotide sequence ID" value="XM_068494097.1"/>
</dbReference>
<dbReference type="SMART" id="SM00320">
    <property type="entry name" value="WD40"/>
    <property type="match status" value="2"/>
</dbReference>
<dbReference type="Proteomes" id="UP000179807">
    <property type="component" value="Unassembled WGS sequence"/>
</dbReference>
<keyword evidence="2" id="KW-1185">Reference proteome</keyword>
<evidence type="ECO:0000313" key="1">
    <source>
        <dbReference type="EMBL" id="OHT00123.1"/>
    </source>
</evidence>
<proteinExistence type="predicted"/>
<dbReference type="InterPro" id="IPR001680">
    <property type="entry name" value="WD40_rpt"/>
</dbReference>
<dbReference type="Gene3D" id="2.130.10.10">
    <property type="entry name" value="YVTN repeat-like/Quinoprotein amine dehydrogenase"/>
    <property type="match status" value="2"/>
</dbReference>